<evidence type="ECO:0000313" key="2">
    <source>
        <dbReference type="Proteomes" id="UP001197875"/>
    </source>
</evidence>
<protein>
    <submittedName>
        <fullName evidence="1">Uncharacterized protein</fullName>
    </submittedName>
</protein>
<proteinExistence type="predicted"/>
<reference evidence="1 2" key="1">
    <citation type="submission" date="2021-10" db="EMBL/GenBank/DDBJ databases">
        <title>Anaerobic single-cell dispensing facilitates the cultivation of human gut bacteria.</title>
        <authorList>
            <person name="Afrizal A."/>
        </authorList>
    </citation>
    <scope>NUCLEOTIDE SEQUENCE [LARGE SCALE GENOMIC DNA]</scope>
    <source>
        <strain evidence="1 2">CLA-AA-H277</strain>
    </source>
</reference>
<comment type="caution">
    <text evidence="1">The sequence shown here is derived from an EMBL/GenBank/DDBJ whole genome shotgun (WGS) entry which is preliminary data.</text>
</comment>
<dbReference type="AlphaFoldDB" id="A0AAE3DS43"/>
<gene>
    <name evidence="1" type="ORF">LKD71_06965</name>
</gene>
<dbReference type="RefSeq" id="WP_227614877.1">
    <property type="nucleotide sequence ID" value="NZ_JAJEPR010000008.1"/>
</dbReference>
<evidence type="ECO:0000313" key="1">
    <source>
        <dbReference type="EMBL" id="MCC2189545.1"/>
    </source>
</evidence>
<accession>A0AAE3DS43</accession>
<dbReference type="EMBL" id="JAJEPR010000008">
    <property type="protein sequence ID" value="MCC2189545.1"/>
    <property type="molecule type" value="Genomic_DNA"/>
</dbReference>
<keyword evidence="2" id="KW-1185">Reference proteome</keyword>
<sequence length="75" mass="8647">MKMIAQEIGGFDEIYLYAEDNTLSPEDYKWYHSFFRLRAGAEEVTLSVCPITVSGRLETIEKIDFTNTSAFQMVK</sequence>
<name>A0AAE3DS43_9FIRM</name>
<dbReference type="Proteomes" id="UP001197875">
    <property type="component" value="Unassembled WGS sequence"/>
</dbReference>
<organism evidence="1 2">
    <name type="scientific">Fusicatenibacter faecihominis</name>
    <dbReference type="NCBI Taxonomy" id="2881276"/>
    <lineage>
        <taxon>Bacteria</taxon>
        <taxon>Bacillati</taxon>
        <taxon>Bacillota</taxon>
        <taxon>Clostridia</taxon>
        <taxon>Lachnospirales</taxon>
        <taxon>Lachnospiraceae</taxon>
        <taxon>Fusicatenibacter</taxon>
    </lineage>
</organism>